<dbReference type="Proteomes" id="UP001530400">
    <property type="component" value="Unassembled WGS sequence"/>
</dbReference>
<feature type="transmembrane region" description="Helical" evidence="2">
    <location>
        <begin position="21"/>
        <end position="39"/>
    </location>
</feature>
<keyword evidence="2" id="KW-0812">Transmembrane</keyword>
<feature type="compositionally biased region" description="Low complexity" evidence="1">
    <location>
        <begin position="568"/>
        <end position="577"/>
    </location>
</feature>
<keyword evidence="2" id="KW-0472">Membrane</keyword>
<keyword evidence="2" id="KW-1133">Transmembrane helix</keyword>
<proteinExistence type="predicted"/>
<evidence type="ECO:0000256" key="2">
    <source>
        <dbReference type="SAM" id="Phobius"/>
    </source>
</evidence>
<keyword evidence="4" id="KW-1185">Reference proteome</keyword>
<evidence type="ECO:0000313" key="3">
    <source>
        <dbReference type="EMBL" id="KAL3774286.1"/>
    </source>
</evidence>
<accession>A0ABD3NDY2</accession>
<protein>
    <recommendedName>
        <fullName evidence="5">Apple domain-containing protein</fullName>
    </recommendedName>
</protein>
<evidence type="ECO:0000256" key="1">
    <source>
        <dbReference type="SAM" id="MobiDB-lite"/>
    </source>
</evidence>
<sequence length="1286" mass="146330">MMADTTARGGRARALTSRSSNRLQTFAVLLACLVLYSLVTDINPGRLQSVQTYDSEGKEASLRAGAAAIVDEAKSEENSEANDPTHEPSYFPTNSPLNSIDFCAATPSFPIETEKICELLKQHMSGHWQHYFSSYDKVSTVIQNDPSIEQNAFPITDEMLNDASIRLMHFPEEMEWLHGEGQTDFSRPQCRHFPASDDAGRAISYVSSIGNQCGCGLPEFQPTFSSWSSVENASSDLSRGESKYKFMKNSPTVQLARRFASKNQTVCFVGDSVDLQLYDGLRTNLKRSDTLHQKNCGSSFVSVSSTEYPAKYSTDGSNEDRKYRKRMADGFWMLMDQVLETTVLFHDTQDGFRFRWLQHYMWAPWTYEYMNSCDVIMMDHALHYRLPLPNEELFNDVMAAIIYLANFTAANDKVAIWRSALPVHFDTPTGHYDAGLSRCVAHKDEYILQEGNELQEYTKTHKQAFAKLCQTDTTSCGQLTHTCTVDMKSTDLFTVYAYWIANNMTEELKLHEDDEPIVTGTIHNWPLFDLFNTPMWHFNAVDCTHFCYIPALYEEAFERLDLLLSEISSNPESSSSENQGTMEEVPSALPNDQDSNFATQGAHEWYKNWMFASLKGKDSVVQTDTHDNFVASQLHARTDATLKYMTEMKERYISLNALPGYRARGLGWIDDRLDMMLTLIVAGNFDQFDPNETSNITLAPGQVSVFIVDVVGNHKCKSVDSNNSNWMDQPPLTMWVRANGPEIHAGTALPYLFLAQNKPEYRHRCVWRYDFDAAVAGPYQIDAKVLLFNGFASYDNSKCKMEPFPSKGELFDKQDKQTSDEDRPIVETINFEAVQEFAATRGFAHHRGVNGHKLYGVLDGCCEACSRARGCKMWSSPGALKFDECELYFDTVEEDLDYFDLHARKYIGREPNYSYLAQQLTDYPIIQRKRRLSTKSELVNDTSVIHKQFPGGTPPQFGYSRDEATTYFIGCGWNPMLTWENPCHYPTDDLVYGSGRTIQITESSSQQMEAPVKATRQCTLDDEQLQVSNGRWVRYPFPDESVCQLREDGASEGFRNYVPEYTGDMPILCWHRDDISQLANACGEMHCSETVNHRYITSLKKETRWCGMWESYDCVYRDMTNDEIQDCISSKNISKIDVAGASISGILLKYLEQRIRNISFADNVPGSRRVVLDTLRFPHLLWNNNEETNLAQMLAMPNVTADVEHYFVTGFYYSSEREPHVQVDRSLLYSQIAYDVLTPKGYKMINGFDVTAAFTFDTAGQFDGLHIGRPPIQSIITRFFHHLCLG</sequence>
<evidence type="ECO:0000313" key="4">
    <source>
        <dbReference type="Proteomes" id="UP001530400"/>
    </source>
</evidence>
<name>A0ABD3NDY2_9STRA</name>
<gene>
    <name evidence="3" type="ORF">ACHAWO_011234</name>
</gene>
<organism evidence="3 4">
    <name type="scientific">Cyclotella atomus</name>
    <dbReference type="NCBI Taxonomy" id="382360"/>
    <lineage>
        <taxon>Eukaryota</taxon>
        <taxon>Sar</taxon>
        <taxon>Stramenopiles</taxon>
        <taxon>Ochrophyta</taxon>
        <taxon>Bacillariophyta</taxon>
        <taxon>Coscinodiscophyceae</taxon>
        <taxon>Thalassiosirophycidae</taxon>
        <taxon>Stephanodiscales</taxon>
        <taxon>Stephanodiscaceae</taxon>
        <taxon>Cyclotella</taxon>
    </lineage>
</organism>
<dbReference type="EMBL" id="JALLPJ020001201">
    <property type="protein sequence ID" value="KAL3774286.1"/>
    <property type="molecule type" value="Genomic_DNA"/>
</dbReference>
<comment type="caution">
    <text evidence="3">The sequence shown here is derived from an EMBL/GenBank/DDBJ whole genome shotgun (WGS) entry which is preliminary data.</text>
</comment>
<feature type="region of interest" description="Disordered" evidence="1">
    <location>
        <begin position="568"/>
        <end position="594"/>
    </location>
</feature>
<reference evidence="3 4" key="1">
    <citation type="submission" date="2024-10" db="EMBL/GenBank/DDBJ databases">
        <title>Updated reference genomes for cyclostephanoid diatoms.</title>
        <authorList>
            <person name="Roberts W.R."/>
            <person name="Alverson A.J."/>
        </authorList>
    </citation>
    <scope>NUCLEOTIDE SEQUENCE [LARGE SCALE GENOMIC DNA]</scope>
    <source>
        <strain evidence="3 4">AJA010-31</strain>
    </source>
</reference>
<evidence type="ECO:0008006" key="5">
    <source>
        <dbReference type="Google" id="ProtNLM"/>
    </source>
</evidence>